<dbReference type="EMBL" id="GGFL01011117">
    <property type="protein sequence ID" value="MBW75295.1"/>
    <property type="molecule type" value="Transcribed_RNA"/>
</dbReference>
<dbReference type="AlphaFoldDB" id="A0A2M4DCM3"/>
<reference evidence="1" key="1">
    <citation type="submission" date="2018-01" db="EMBL/GenBank/DDBJ databases">
        <title>An insight into the sialome of Amazonian anophelines.</title>
        <authorList>
            <person name="Ribeiro J.M."/>
            <person name="Scarpassa V."/>
            <person name="Calvo E."/>
        </authorList>
    </citation>
    <scope>NUCLEOTIDE SEQUENCE</scope>
</reference>
<proteinExistence type="predicted"/>
<sequence>MLYLICILWFCFFLNFEVYLKYTTIGHRLLAIWERIRLIEIVFIIWYPVRRATKDILLHRGPSEGYG</sequence>
<protein>
    <submittedName>
        <fullName evidence="1">Putative secreted protein</fullName>
    </submittedName>
</protein>
<accession>A0A2M4DCM3</accession>
<name>A0A2M4DCM3_ANODA</name>
<organism evidence="1">
    <name type="scientific">Anopheles darlingi</name>
    <name type="common">Mosquito</name>
    <dbReference type="NCBI Taxonomy" id="43151"/>
    <lineage>
        <taxon>Eukaryota</taxon>
        <taxon>Metazoa</taxon>
        <taxon>Ecdysozoa</taxon>
        <taxon>Arthropoda</taxon>
        <taxon>Hexapoda</taxon>
        <taxon>Insecta</taxon>
        <taxon>Pterygota</taxon>
        <taxon>Neoptera</taxon>
        <taxon>Endopterygota</taxon>
        <taxon>Diptera</taxon>
        <taxon>Nematocera</taxon>
        <taxon>Culicoidea</taxon>
        <taxon>Culicidae</taxon>
        <taxon>Anophelinae</taxon>
        <taxon>Anopheles</taxon>
    </lineage>
</organism>
<evidence type="ECO:0000313" key="1">
    <source>
        <dbReference type="EMBL" id="MBW75295.1"/>
    </source>
</evidence>